<gene>
    <name evidence="2" type="ORF">NEOLEDRAFT_1050908</name>
</gene>
<feature type="non-terminal residue" evidence="2">
    <location>
        <position position="1"/>
    </location>
</feature>
<keyword evidence="3" id="KW-1185">Reference proteome</keyword>
<dbReference type="Pfam" id="PF19189">
    <property type="entry name" value="Mtf2"/>
    <property type="match status" value="1"/>
</dbReference>
<dbReference type="PANTHER" id="PTHR39468:SF1">
    <property type="entry name" value="MTF2-LIKE C-TERMINAL DOMAIN-CONTAINING PROTEIN"/>
    <property type="match status" value="1"/>
</dbReference>
<dbReference type="GO" id="GO:0005739">
    <property type="term" value="C:mitochondrion"/>
    <property type="evidence" value="ECO:0007669"/>
    <property type="project" value="InterPro"/>
</dbReference>
<dbReference type="OrthoDB" id="2444174at2759"/>
<dbReference type="Proteomes" id="UP000076761">
    <property type="component" value="Unassembled WGS sequence"/>
</dbReference>
<name>A0A165M9M7_9AGAM</name>
<feature type="non-terminal residue" evidence="2">
    <location>
        <position position="197"/>
    </location>
</feature>
<proteinExistence type="predicted"/>
<evidence type="ECO:0000313" key="3">
    <source>
        <dbReference type="Proteomes" id="UP000076761"/>
    </source>
</evidence>
<evidence type="ECO:0000259" key="1">
    <source>
        <dbReference type="Pfam" id="PF19189"/>
    </source>
</evidence>
<dbReference type="AlphaFoldDB" id="A0A165M9M7"/>
<organism evidence="2 3">
    <name type="scientific">Neolentinus lepideus HHB14362 ss-1</name>
    <dbReference type="NCBI Taxonomy" id="1314782"/>
    <lineage>
        <taxon>Eukaryota</taxon>
        <taxon>Fungi</taxon>
        <taxon>Dikarya</taxon>
        <taxon>Basidiomycota</taxon>
        <taxon>Agaricomycotina</taxon>
        <taxon>Agaricomycetes</taxon>
        <taxon>Gloeophyllales</taxon>
        <taxon>Gloeophyllaceae</taxon>
        <taxon>Neolentinus</taxon>
    </lineage>
</organism>
<sequence length="197" mass="22201">RRQTMSKSELSAFNDMFDMIFNALGDKGVVHTSPGVGGPLSRMRGAALQRQHKQTSTEDKIKAQMELDRQIEEIELCENDYELMQWALRKLFDTSELPHPVRGSGALAHLLRILHTKFHNPHLALALFQYARDANTSTYVMLCTAPVYGELIRIQWSAFRDLGAVRASLEEMCANGVDPDGFVRRVVLSIGRELSGR</sequence>
<accession>A0A165M9M7</accession>
<dbReference type="PANTHER" id="PTHR39468">
    <property type="entry name" value="CHROMOSOME 7, WHOLE GENOME SHOTGUN SEQUENCE"/>
    <property type="match status" value="1"/>
</dbReference>
<evidence type="ECO:0000313" key="2">
    <source>
        <dbReference type="EMBL" id="KZT18068.1"/>
    </source>
</evidence>
<feature type="domain" description="Mtf2-like C-terminal" evidence="1">
    <location>
        <begin position="64"/>
        <end position="194"/>
    </location>
</feature>
<protein>
    <recommendedName>
        <fullName evidence="1">Mtf2-like C-terminal domain-containing protein</fullName>
    </recommendedName>
</protein>
<dbReference type="InterPro" id="IPR040009">
    <property type="entry name" value="Mtf2/C5D6.12-like"/>
</dbReference>
<dbReference type="InParanoid" id="A0A165M9M7"/>
<dbReference type="InterPro" id="IPR043837">
    <property type="entry name" value="Mtf2-like_C"/>
</dbReference>
<dbReference type="EMBL" id="KV425714">
    <property type="protein sequence ID" value="KZT18068.1"/>
    <property type="molecule type" value="Genomic_DNA"/>
</dbReference>
<dbReference type="STRING" id="1314782.A0A165M9M7"/>
<reference evidence="2 3" key="1">
    <citation type="journal article" date="2016" name="Mol. Biol. Evol.">
        <title>Comparative Genomics of Early-Diverging Mushroom-Forming Fungi Provides Insights into the Origins of Lignocellulose Decay Capabilities.</title>
        <authorList>
            <person name="Nagy L.G."/>
            <person name="Riley R."/>
            <person name="Tritt A."/>
            <person name="Adam C."/>
            <person name="Daum C."/>
            <person name="Floudas D."/>
            <person name="Sun H."/>
            <person name="Yadav J.S."/>
            <person name="Pangilinan J."/>
            <person name="Larsson K.H."/>
            <person name="Matsuura K."/>
            <person name="Barry K."/>
            <person name="Labutti K."/>
            <person name="Kuo R."/>
            <person name="Ohm R.A."/>
            <person name="Bhattacharya S.S."/>
            <person name="Shirouzu T."/>
            <person name="Yoshinaga Y."/>
            <person name="Martin F.M."/>
            <person name="Grigoriev I.V."/>
            <person name="Hibbett D.S."/>
        </authorList>
    </citation>
    <scope>NUCLEOTIDE SEQUENCE [LARGE SCALE GENOMIC DNA]</scope>
    <source>
        <strain evidence="2 3">HHB14362 ss-1</strain>
    </source>
</reference>